<comment type="caution">
    <text evidence="2">The sequence shown here is derived from an EMBL/GenBank/DDBJ whole genome shotgun (WGS) entry which is preliminary data.</text>
</comment>
<keyword evidence="1" id="KW-1133">Transmembrane helix</keyword>
<keyword evidence="1" id="KW-0472">Membrane</keyword>
<feature type="transmembrane region" description="Helical" evidence="1">
    <location>
        <begin position="66"/>
        <end position="87"/>
    </location>
</feature>
<evidence type="ECO:0000313" key="3">
    <source>
        <dbReference type="Proteomes" id="UP000010433"/>
    </source>
</evidence>
<gene>
    <name evidence="2" type="ORF">HMPREF9151_00342</name>
</gene>
<keyword evidence="3" id="KW-1185">Reference proteome</keyword>
<evidence type="ECO:0000313" key="2">
    <source>
        <dbReference type="EMBL" id="EKY03527.1"/>
    </source>
</evidence>
<accession>L1NK14</accession>
<dbReference type="Proteomes" id="UP000010433">
    <property type="component" value="Unassembled WGS sequence"/>
</dbReference>
<dbReference type="PATRIC" id="fig|1127699.3.peg.309"/>
<name>L1NK14_9BACT</name>
<dbReference type="EMBL" id="AMEP01000035">
    <property type="protein sequence ID" value="EKY03527.1"/>
    <property type="molecule type" value="Genomic_DNA"/>
</dbReference>
<keyword evidence="1" id="KW-0812">Transmembrane</keyword>
<reference evidence="2 3" key="1">
    <citation type="submission" date="2012-05" db="EMBL/GenBank/DDBJ databases">
        <authorList>
            <person name="Weinstock G."/>
            <person name="Sodergren E."/>
            <person name="Lobos E.A."/>
            <person name="Fulton L."/>
            <person name="Fulton R."/>
            <person name="Courtney L."/>
            <person name="Fronick C."/>
            <person name="O'Laughlin M."/>
            <person name="Godfrey J."/>
            <person name="Wilson R.M."/>
            <person name="Miner T."/>
            <person name="Farmer C."/>
            <person name="Delehaunty K."/>
            <person name="Cordes M."/>
            <person name="Minx P."/>
            <person name="Tomlinson C."/>
            <person name="Chen J."/>
            <person name="Wollam A."/>
            <person name="Pepin K.H."/>
            <person name="Bhonagiri V."/>
            <person name="Zhang X."/>
            <person name="Suruliraj S."/>
            <person name="Warren W."/>
            <person name="Mitreva M."/>
            <person name="Mardis E.R."/>
            <person name="Wilson R.K."/>
        </authorList>
    </citation>
    <scope>NUCLEOTIDE SEQUENCE [LARGE SCALE GENOMIC DNA]</scope>
    <source>
        <strain evidence="2 3">F0055</strain>
    </source>
</reference>
<evidence type="ECO:0000256" key="1">
    <source>
        <dbReference type="SAM" id="Phobius"/>
    </source>
</evidence>
<organism evidence="2 3">
    <name type="scientific">Hoylesella saccharolytica F0055</name>
    <dbReference type="NCBI Taxonomy" id="1127699"/>
    <lineage>
        <taxon>Bacteria</taxon>
        <taxon>Pseudomonadati</taxon>
        <taxon>Bacteroidota</taxon>
        <taxon>Bacteroidia</taxon>
        <taxon>Bacteroidales</taxon>
        <taxon>Prevotellaceae</taxon>
        <taxon>Hoylesella</taxon>
    </lineage>
</organism>
<dbReference type="AlphaFoldDB" id="L1NK14"/>
<dbReference type="STRING" id="1127699.HMPREF9151_00342"/>
<sequence>MLYRQIIKLKGKMDKEDYIFKHQMGRENPFRVPEGYFEDIFSSISTRLLDENQSDTSLYPHRQIKLIGVAAASICAAIFGISVYFGGNAKQSTKASVQKEVLSIKASVYNDIDRAVDYTMFDNEDIYAYVSDSDNE</sequence>
<dbReference type="HOGENOM" id="CLU_154574_0_0_10"/>
<protein>
    <submittedName>
        <fullName evidence="2">Uncharacterized protein</fullName>
    </submittedName>
</protein>
<proteinExistence type="predicted"/>